<dbReference type="Gene3D" id="2.30.30.280">
    <property type="entry name" value="Adenine nucleotide alpha hydrolases-like domains"/>
    <property type="match status" value="1"/>
</dbReference>
<dbReference type="NCBIfam" id="NF001138">
    <property type="entry name" value="PRK00143.1"/>
    <property type="match status" value="1"/>
</dbReference>
<dbReference type="InterPro" id="IPR014729">
    <property type="entry name" value="Rossmann-like_a/b/a_fold"/>
</dbReference>
<keyword evidence="8" id="KW-1015">Disulfide bond</keyword>
<keyword evidence="6" id="KW-0067">ATP-binding</keyword>
<keyword evidence="13" id="KW-1185">Reference proteome</keyword>
<dbReference type="OrthoDB" id="9800696at2"/>
<evidence type="ECO:0000256" key="8">
    <source>
        <dbReference type="ARBA" id="ARBA00023157"/>
    </source>
</evidence>
<keyword evidence="4" id="KW-0819">tRNA processing</keyword>
<name>A0A4P7VF39_9BACT</name>
<dbReference type="CDD" id="cd01998">
    <property type="entry name" value="MnmA_TRMU-like"/>
    <property type="match status" value="1"/>
</dbReference>
<feature type="domain" description="tRNA-specific 2-thiouridylase MnmA-like C-terminal" evidence="10">
    <location>
        <begin position="274"/>
        <end position="352"/>
    </location>
</feature>
<protein>
    <recommendedName>
        <fullName evidence="1">tRNA-uridine 2-sulfurtransferase</fullName>
        <ecNumber evidence="1">2.8.1.13</ecNumber>
    </recommendedName>
</protein>
<accession>A0A4P7VF39</accession>
<evidence type="ECO:0000256" key="4">
    <source>
        <dbReference type="ARBA" id="ARBA00022694"/>
    </source>
</evidence>
<evidence type="ECO:0000256" key="2">
    <source>
        <dbReference type="ARBA" id="ARBA00022555"/>
    </source>
</evidence>
<dbReference type="SUPFAM" id="SSF52402">
    <property type="entry name" value="Adenine nucleotide alpha hydrolases-like"/>
    <property type="match status" value="1"/>
</dbReference>
<dbReference type="InterPro" id="IPR046884">
    <property type="entry name" value="MnmA-like_central"/>
</dbReference>
<keyword evidence="5" id="KW-0547">Nucleotide-binding</keyword>
<dbReference type="KEGG" id="mgod:E7746_04995"/>
<dbReference type="FunFam" id="2.30.30.280:FF:000001">
    <property type="entry name" value="tRNA-specific 2-thiouridylase MnmA"/>
    <property type="match status" value="1"/>
</dbReference>
<sequence length="359" mass="40444">MNIAVLISGGVDSAVVVHKLKEEGHDLHLFYIRIGLDTDEGDCSAEEDIEMCTLIARKYGCPFDVVSLHQEYWDNVMEYALNTVRQGLTPNPDIMCNKMIKFGYFEQRWGHEFDKTATGHYASTDIIGNTTYLATAVDPVKDQTDFLARISYEQLCHLMFPLGNMPKAAVRETAIAARMPNAFRKDSQGICFLGKINYNDFIKRHLGIKKGAIIELETGRKIGEHNGFWFHTIGQRKGLGLSGGPWYVVKKNVHDNVIYVSNGYDTEKQYGNTLHLDEMHFISGNPWGEECNKTPITFKNRHAPEFQPGTLTRLNDREYVIESQNRVQGIAPGQFAVIYDAKGHLCYGSGIITGQNVIL</sequence>
<keyword evidence="12" id="KW-0489">Methyltransferase</keyword>
<dbReference type="Pfam" id="PF20258">
    <property type="entry name" value="tRNA_Me_trans_C"/>
    <property type="match status" value="1"/>
</dbReference>
<dbReference type="GO" id="GO:0000049">
    <property type="term" value="F:tRNA binding"/>
    <property type="evidence" value="ECO:0007669"/>
    <property type="project" value="UniProtKB-KW"/>
</dbReference>
<dbReference type="GO" id="GO:0103016">
    <property type="term" value="F:tRNA-uridine 2-sulfurtransferase activity"/>
    <property type="evidence" value="ECO:0007669"/>
    <property type="project" value="UniProtKB-EC"/>
</dbReference>
<dbReference type="InterPro" id="IPR051305">
    <property type="entry name" value="tRNA_2-thiouridylase_MnmA"/>
</dbReference>
<comment type="catalytic activity">
    <reaction evidence="9">
        <text>S-sulfanyl-L-cysteinyl-[protein] + uridine(34) in tRNA + AH2 + ATP = 2-thiouridine(34) in tRNA + L-cysteinyl-[protein] + A + AMP + diphosphate + H(+)</text>
        <dbReference type="Rhea" id="RHEA:47032"/>
        <dbReference type="Rhea" id="RHEA-COMP:10131"/>
        <dbReference type="Rhea" id="RHEA-COMP:11726"/>
        <dbReference type="Rhea" id="RHEA-COMP:11727"/>
        <dbReference type="Rhea" id="RHEA-COMP:11728"/>
        <dbReference type="ChEBI" id="CHEBI:13193"/>
        <dbReference type="ChEBI" id="CHEBI:15378"/>
        <dbReference type="ChEBI" id="CHEBI:17499"/>
        <dbReference type="ChEBI" id="CHEBI:29950"/>
        <dbReference type="ChEBI" id="CHEBI:30616"/>
        <dbReference type="ChEBI" id="CHEBI:33019"/>
        <dbReference type="ChEBI" id="CHEBI:61963"/>
        <dbReference type="ChEBI" id="CHEBI:65315"/>
        <dbReference type="ChEBI" id="CHEBI:87170"/>
        <dbReference type="ChEBI" id="CHEBI:456215"/>
        <dbReference type="EC" id="2.8.1.13"/>
    </reaction>
</comment>
<dbReference type="EMBL" id="CP039393">
    <property type="protein sequence ID" value="QCD35290.1"/>
    <property type="molecule type" value="Genomic_DNA"/>
</dbReference>
<evidence type="ECO:0000313" key="12">
    <source>
        <dbReference type="EMBL" id="QCD35290.1"/>
    </source>
</evidence>
<dbReference type="GO" id="GO:0005524">
    <property type="term" value="F:ATP binding"/>
    <property type="evidence" value="ECO:0007669"/>
    <property type="project" value="UniProtKB-KW"/>
</dbReference>
<keyword evidence="3 12" id="KW-0808">Transferase</keyword>
<dbReference type="GO" id="GO:0008168">
    <property type="term" value="F:methyltransferase activity"/>
    <property type="evidence" value="ECO:0007669"/>
    <property type="project" value="UniProtKB-KW"/>
</dbReference>
<keyword evidence="2" id="KW-0820">tRNA-binding</keyword>
<evidence type="ECO:0000259" key="11">
    <source>
        <dbReference type="Pfam" id="PF20259"/>
    </source>
</evidence>
<dbReference type="GO" id="GO:0032259">
    <property type="term" value="P:methylation"/>
    <property type="evidence" value="ECO:0007669"/>
    <property type="project" value="UniProtKB-KW"/>
</dbReference>
<organism evidence="12 13">
    <name type="scientific">Muribaculum gordoncarteri</name>
    <dbReference type="NCBI Taxonomy" id="2530390"/>
    <lineage>
        <taxon>Bacteria</taxon>
        <taxon>Pseudomonadati</taxon>
        <taxon>Bacteroidota</taxon>
        <taxon>Bacteroidia</taxon>
        <taxon>Bacteroidales</taxon>
        <taxon>Muribaculaceae</taxon>
        <taxon>Muribaculum</taxon>
    </lineage>
</organism>
<dbReference type="Gene3D" id="2.40.30.10">
    <property type="entry name" value="Translation factors"/>
    <property type="match status" value="1"/>
</dbReference>
<evidence type="ECO:0000256" key="3">
    <source>
        <dbReference type="ARBA" id="ARBA00022679"/>
    </source>
</evidence>
<proteinExistence type="predicted"/>
<evidence type="ECO:0000256" key="9">
    <source>
        <dbReference type="ARBA" id="ARBA00051542"/>
    </source>
</evidence>
<dbReference type="InterPro" id="IPR046885">
    <property type="entry name" value="MnmA-like_C"/>
</dbReference>
<evidence type="ECO:0000256" key="5">
    <source>
        <dbReference type="ARBA" id="ARBA00022741"/>
    </source>
</evidence>
<evidence type="ECO:0000259" key="10">
    <source>
        <dbReference type="Pfam" id="PF20258"/>
    </source>
</evidence>
<reference evidence="12 13" key="1">
    <citation type="submission" date="2019-02" db="EMBL/GenBank/DDBJ databases">
        <title>Isolation and identification of novel species under the genus Muribaculum.</title>
        <authorList>
            <person name="Miyake S."/>
            <person name="Ding Y."/>
            <person name="Low A."/>
            <person name="Soh M."/>
            <person name="Seedorf H."/>
        </authorList>
    </citation>
    <scope>NUCLEOTIDE SEQUENCE [LARGE SCALE GENOMIC DNA]</scope>
    <source>
        <strain evidence="12 13">TLL-A4</strain>
    </source>
</reference>
<keyword evidence="7" id="KW-0694">RNA-binding</keyword>
<dbReference type="AlphaFoldDB" id="A0A4P7VF39"/>
<feature type="domain" description="tRNA-specific 2-thiouridylase MnmA-like central" evidence="11">
    <location>
        <begin position="199"/>
        <end position="261"/>
    </location>
</feature>
<evidence type="ECO:0000256" key="7">
    <source>
        <dbReference type="ARBA" id="ARBA00022884"/>
    </source>
</evidence>
<dbReference type="Pfam" id="PF03054">
    <property type="entry name" value="tRNA_Me_trans"/>
    <property type="match status" value="1"/>
</dbReference>
<dbReference type="NCBIfam" id="TIGR00420">
    <property type="entry name" value="trmU"/>
    <property type="match status" value="1"/>
</dbReference>
<dbReference type="Pfam" id="PF20259">
    <property type="entry name" value="tRNA_Me_trans_M"/>
    <property type="match status" value="1"/>
</dbReference>
<dbReference type="Gene3D" id="3.40.50.620">
    <property type="entry name" value="HUPs"/>
    <property type="match status" value="1"/>
</dbReference>
<dbReference type="EC" id="2.8.1.13" evidence="1"/>
<dbReference type="InterPro" id="IPR004506">
    <property type="entry name" value="MnmA-like"/>
</dbReference>
<dbReference type="InterPro" id="IPR023382">
    <property type="entry name" value="MnmA-like_central_sf"/>
</dbReference>
<evidence type="ECO:0000256" key="1">
    <source>
        <dbReference type="ARBA" id="ARBA00011949"/>
    </source>
</evidence>
<evidence type="ECO:0000256" key="6">
    <source>
        <dbReference type="ARBA" id="ARBA00022840"/>
    </source>
</evidence>
<gene>
    <name evidence="12" type="primary">mnmA</name>
    <name evidence="12" type="ORF">E7746_04995</name>
</gene>
<dbReference type="Proteomes" id="UP000297031">
    <property type="component" value="Chromosome"/>
</dbReference>
<dbReference type="PANTHER" id="PTHR43052">
    <property type="match status" value="1"/>
</dbReference>
<dbReference type="GO" id="GO:0008033">
    <property type="term" value="P:tRNA processing"/>
    <property type="evidence" value="ECO:0007669"/>
    <property type="project" value="UniProtKB-KW"/>
</dbReference>
<dbReference type="RefSeq" id="WP_135946184.1">
    <property type="nucleotide sequence ID" value="NZ_CP039393.1"/>
</dbReference>
<dbReference type="PANTHER" id="PTHR43052:SF1">
    <property type="entry name" value="TRNA-5-TAURINOMETHYLURIDINE 2-SULFURTRANSFERASE"/>
    <property type="match status" value="1"/>
</dbReference>
<evidence type="ECO:0000313" key="13">
    <source>
        <dbReference type="Proteomes" id="UP000297031"/>
    </source>
</evidence>